<dbReference type="SUPFAM" id="SSF49785">
    <property type="entry name" value="Galactose-binding domain-like"/>
    <property type="match status" value="1"/>
</dbReference>
<dbReference type="InterPro" id="IPR036156">
    <property type="entry name" value="Beta-gal/glucu_dom_sf"/>
</dbReference>
<evidence type="ECO:0000256" key="7">
    <source>
        <dbReference type="ARBA" id="ARBA00032230"/>
    </source>
</evidence>
<keyword evidence="6" id="KW-0326">Glycosidase</keyword>
<gene>
    <name evidence="9" type="ORF">GCM10009554_36530</name>
</gene>
<dbReference type="PROSITE" id="PS00719">
    <property type="entry name" value="GLYCOSYL_HYDROL_F2_1"/>
    <property type="match status" value="1"/>
</dbReference>
<organism evidence="9 10">
    <name type="scientific">Kribbella koreensis</name>
    <dbReference type="NCBI Taxonomy" id="57909"/>
    <lineage>
        <taxon>Bacteria</taxon>
        <taxon>Bacillati</taxon>
        <taxon>Actinomycetota</taxon>
        <taxon>Actinomycetes</taxon>
        <taxon>Propionibacteriales</taxon>
        <taxon>Kribbellaceae</taxon>
        <taxon>Kribbella</taxon>
    </lineage>
</organism>
<dbReference type="InterPro" id="IPR004199">
    <property type="entry name" value="B-gal_small/dom_5"/>
</dbReference>
<keyword evidence="10" id="KW-1185">Reference proteome</keyword>
<comment type="catalytic activity">
    <reaction evidence="1">
        <text>Hydrolysis of terminal non-reducing beta-D-galactose residues in beta-D-galactosides.</text>
        <dbReference type="EC" id="3.2.1.23"/>
    </reaction>
</comment>
<dbReference type="InterPro" id="IPR032312">
    <property type="entry name" value="LacZ_4"/>
</dbReference>
<dbReference type="PRINTS" id="PR00132">
    <property type="entry name" value="GLHYDRLASE2"/>
</dbReference>
<dbReference type="Gene3D" id="2.60.40.10">
    <property type="entry name" value="Immunoglobulins"/>
    <property type="match status" value="2"/>
</dbReference>
<dbReference type="InterPro" id="IPR023232">
    <property type="entry name" value="Glyco_hydro_2_AS"/>
</dbReference>
<comment type="similarity">
    <text evidence="2">Belongs to the glycosyl hydrolase 2 family.</text>
</comment>
<evidence type="ECO:0000256" key="4">
    <source>
        <dbReference type="ARBA" id="ARBA00013303"/>
    </source>
</evidence>
<proteinExistence type="inferred from homology"/>
<dbReference type="SUPFAM" id="SSF51445">
    <property type="entry name" value="(Trans)glycosidases"/>
    <property type="match status" value="1"/>
</dbReference>
<dbReference type="InterPro" id="IPR008979">
    <property type="entry name" value="Galactose-bd-like_sf"/>
</dbReference>
<keyword evidence="5" id="KW-0378">Hydrolase</keyword>
<evidence type="ECO:0000256" key="6">
    <source>
        <dbReference type="ARBA" id="ARBA00023295"/>
    </source>
</evidence>
<dbReference type="InterPro" id="IPR017853">
    <property type="entry name" value="GH"/>
</dbReference>
<dbReference type="EC" id="3.2.1.23" evidence="3"/>
<dbReference type="InterPro" id="IPR013783">
    <property type="entry name" value="Ig-like_fold"/>
</dbReference>
<dbReference type="InterPro" id="IPR006103">
    <property type="entry name" value="Glyco_hydro_2_cat"/>
</dbReference>
<dbReference type="SUPFAM" id="SSF49303">
    <property type="entry name" value="beta-Galactosidase/glucuronidase domain"/>
    <property type="match status" value="2"/>
</dbReference>
<dbReference type="PANTHER" id="PTHR46323">
    <property type="entry name" value="BETA-GALACTOSIDASE"/>
    <property type="match status" value="1"/>
</dbReference>
<dbReference type="Pfam" id="PF16353">
    <property type="entry name" value="LacZ_4"/>
    <property type="match status" value="1"/>
</dbReference>
<evidence type="ECO:0000256" key="2">
    <source>
        <dbReference type="ARBA" id="ARBA00007401"/>
    </source>
</evidence>
<evidence type="ECO:0000256" key="5">
    <source>
        <dbReference type="ARBA" id="ARBA00022801"/>
    </source>
</evidence>
<dbReference type="Pfam" id="PF02929">
    <property type="entry name" value="Bgal_small_N"/>
    <property type="match status" value="1"/>
</dbReference>
<dbReference type="Pfam" id="PF02837">
    <property type="entry name" value="Glyco_hydro_2_N"/>
    <property type="match status" value="1"/>
</dbReference>
<reference evidence="9 10" key="1">
    <citation type="journal article" date="2019" name="Int. J. Syst. Evol. Microbiol.">
        <title>The Global Catalogue of Microorganisms (GCM) 10K type strain sequencing project: providing services to taxonomists for standard genome sequencing and annotation.</title>
        <authorList>
            <consortium name="The Broad Institute Genomics Platform"/>
            <consortium name="The Broad Institute Genome Sequencing Center for Infectious Disease"/>
            <person name="Wu L."/>
            <person name="Ma J."/>
        </authorList>
    </citation>
    <scope>NUCLEOTIDE SEQUENCE [LARGE SCALE GENOMIC DNA]</scope>
    <source>
        <strain evidence="9 10">JCM 10977</strain>
    </source>
</reference>
<dbReference type="InterPro" id="IPR023230">
    <property type="entry name" value="Glyco_hydro_2_CS"/>
</dbReference>
<dbReference type="Pfam" id="PF02836">
    <property type="entry name" value="Glyco_hydro_2_C"/>
    <property type="match status" value="1"/>
</dbReference>
<dbReference type="Gene3D" id="2.60.120.260">
    <property type="entry name" value="Galactose-binding domain-like"/>
    <property type="match status" value="1"/>
</dbReference>
<dbReference type="EMBL" id="BAAAHK010000007">
    <property type="protein sequence ID" value="GAA0943319.1"/>
    <property type="molecule type" value="Genomic_DNA"/>
</dbReference>
<protein>
    <recommendedName>
        <fullName evidence="4">Beta-galactosidase</fullName>
        <ecNumber evidence="3">3.2.1.23</ecNumber>
    </recommendedName>
    <alternativeName>
        <fullName evidence="7">Lactase</fullName>
    </alternativeName>
</protein>
<evidence type="ECO:0000256" key="3">
    <source>
        <dbReference type="ARBA" id="ARBA00012756"/>
    </source>
</evidence>
<evidence type="ECO:0000313" key="9">
    <source>
        <dbReference type="EMBL" id="GAA0943319.1"/>
    </source>
</evidence>
<dbReference type="InterPro" id="IPR006101">
    <property type="entry name" value="Glyco_hydro_2"/>
</dbReference>
<evidence type="ECO:0000256" key="1">
    <source>
        <dbReference type="ARBA" id="ARBA00001412"/>
    </source>
</evidence>
<dbReference type="Gene3D" id="2.70.98.10">
    <property type="match status" value="1"/>
</dbReference>
<dbReference type="Proteomes" id="UP001500542">
    <property type="component" value="Unassembled WGS sequence"/>
</dbReference>
<feature type="domain" description="Beta galactosidase small chain/" evidence="8">
    <location>
        <begin position="751"/>
        <end position="999"/>
    </location>
</feature>
<dbReference type="InterPro" id="IPR011013">
    <property type="entry name" value="Gal_mutarotase_sf_dom"/>
</dbReference>
<dbReference type="Gene3D" id="3.20.20.80">
    <property type="entry name" value="Glycosidases"/>
    <property type="match status" value="1"/>
</dbReference>
<sequence length="1001" mass="107744">MSVTYDHSYVEDFASGAGVLAPRAWLDDDAARVGLGGEWSFRLSPSVAEAPDDLKDPDVSGWDTIVVPGHWQLSGYGKPAYTNIDYPFPVDPPHVPTANPTGDYVRTVGVPADWDGSRIVLRFEGVDSRFAVFVDGNPVGWSSGSRLPSEFDLTDLVAPGNEFTVAVRVHQWSAGSYVEDQDMWWLSGIFREVNLLALRPEAATDVFVHATYADGAGTLKVDSDVPGTVVVEELGLEFPTGFETPVPSVEPWSAESPKLYDAVLRTAGGSVRLKLGFRTVAIVDGVLTVNGNRVLFNGVNRHEFHPDRGRALTEQDMLDDVLIMKRAGINAVRTSHYPPHPHFLDLCDQYGLYVVDECDLETHGFGYEPQPPNLPNPVMDPRFEADLVMRMRRMVERDKNHPSIVIWSLGNECGMGDNLKSMYAYAHDRDPSRPVHYERDTHAEFVDIYSQMYTSPEDVERIGADGTSYRGLPFILCEYGHAMGNGPGGLSDYHALFEKYPRCQGGFIWEFIDHGLRTTVDGKEIYAYGGDFGEEIHDGNFVCDGLLFPDRTPSPGMLEYIKVIEPLVITGDATGLTITNRHEVLDTSHLTFRAVTEVAGERTGSGVLSVPPIAPGETASVELPPVDASQPETWLTITAELTETTPWAEAGHHVAWGQVRLDHPVGARHAGAKAPEEAALAGAPGVASASDWASGSAAGVAGASESAVGSMGGSASGSAAVGGASASSSVRAEVAGGDEARHARTDAGEDVVAGVHGIDVASLGIRGLRLDVWRAPIDNDVIPGVAEAWKEAGLHRVQQRVVSAGVVDGAWEVVTRTAPPALQWGLVATWRWTHGQDGSVVLDLSVEPDGQYPATLPRLGITFELPKVGQVEWFGTGPSEAYVDTRAAAAVGKYSATVAELQTPYIRPQENGHHIDTRWAQLDSLRVEAAPDLFGLTVRDWTTADLANAKHAPDLVADDITYVTIDLAQAGIGSNSCGPVLPDKYTLHTAPASLSLRFTAS</sequence>
<dbReference type="PROSITE" id="PS00608">
    <property type="entry name" value="GLYCOSYL_HYDROL_F2_2"/>
    <property type="match status" value="1"/>
</dbReference>
<evidence type="ECO:0000259" key="8">
    <source>
        <dbReference type="SMART" id="SM01038"/>
    </source>
</evidence>
<dbReference type="SMART" id="SM01038">
    <property type="entry name" value="Bgal_small_N"/>
    <property type="match status" value="1"/>
</dbReference>
<dbReference type="PANTHER" id="PTHR46323:SF2">
    <property type="entry name" value="BETA-GALACTOSIDASE"/>
    <property type="match status" value="1"/>
</dbReference>
<dbReference type="InterPro" id="IPR006104">
    <property type="entry name" value="Glyco_hydro_2_N"/>
</dbReference>
<accession>A0ABN1QIX0</accession>
<name>A0ABN1QIX0_9ACTN</name>
<dbReference type="InterPro" id="IPR014718">
    <property type="entry name" value="GH-type_carb-bd"/>
</dbReference>
<evidence type="ECO:0000313" key="10">
    <source>
        <dbReference type="Proteomes" id="UP001500542"/>
    </source>
</evidence>
<dbReference type="InterPro" id="IPR050347">
    <property type="entry name" value="Bact_Beta-galactosidase"/>
</dbReference>
<dbReference type="SUPFAM" id="SSF74650">
    <property type="entry name" value="Galactose mutarotase-like"/>
    <property type="match status" value="1"/>
</dbReference>
<comment type="caution">
    <text evidence="9">The sequence shown here is derived from an EMBL/GenBank/DDBJ whole genome shotgun (WGS) entry which is preliminary data.</text>
</comment>
<dbReference type="RefSeq" id="WP_343970943.1">
    <property type="nucleotide sequence ID" value="NZ_BAAAHK010000007.1"/>
</dbReference>